<feature type="non-terminal residue" evidence="1">
    <location>
        <position position="97"/>
    </location>
</feature>
<protein>
    <recommendedName>
        <fullName evidence="3">RNA-directed DNA polymerase from mobile element jockey-like</fullName>
    </recommendedName>
</protein>
<evidence type="ECO:0000313" key="1">
    <source>
        <dbReference type="EMBL" id="RMZ94773.1"/>
    </source>
</evidence>
<name>A0A3M7P6Y3_BRAPC</name>
<gene>
    <name evidence="1" type="ORF">BpHYR1_051996</name>
</gene>
<sequence>MEFNPLKSNLISFDQDCSENNVKMNDKIIPRIERSFYSLYTFGCKPNGLSPKTISFIYKQFCQSIFRYGLEFYYLNNKMIDSLNIRQNILIKRSIGL</sequence>
<dbReference type="Proteomes" id="UP000276133">
    <property type="component" value="Unassembled WGS sequence"/>
</dbReference>
<proteinExistence type="predicted"/>
<evidence type="ECO:0000313" key="2">
    <source>
        <dbReference type="Proteomes" id="UP000276133"/>
    </source>
</evidence>
<keyword evidence="2" id="KW-1185">Reference proteome</keyword>
<dbReference type="EMBL" id="REGN01012813">
    <property type="protein sequence ID" value="RMZ94773.1"/>
    <property type="molecule type" value="Genomic_DNA"/>
</dbReference>
<reference evidence="1 2" key="1">
    <citation type="journal article" date="2018" name="Sci. Rep.">
        <title>Genomic signatures of local adaptation to the degree of environmental predictability in rotifers.</title>
        <authorList>
            <person name="Franch-Gras L."/>
            <person name="Hahn C."/>
            <person name="Garcia-Roger E.M."/>
            <person name="Carmona M.J."/>
            <person name="Serra M."/>
            <person name="Gomez A."/>
        </authorList>
    </citation>
    <scope>NUCLEOTIDE SEQUENCE [LARGE SCALE GENOMIC DNA]</scope>
    <source>
        <strain evidence="1">HYR1</strain>
    </source>
</reference>
<comment type="caution">
    <text evidence="1">The sequence shown here is derived from an EMBL/GenBank/DDBJ whole genome shotgun (WGS) entry which is preliminary data.</text>
</comment>
<dbReference type="AlphaFoldDB" id="A0A3M7P6Y3"/>
<evidence type="ECO:0008006" key="3">
    <source>
        <dbReference type="Google" id="ProtNLM"/>
    </source>
</evidence>
<organism evidence="1 2">
    <name type="scientific">Brachionus plicatilis</name>
    <name type="common">Marine rotifer</name>
    <name type="synonym">Brachionus muelleri</name>
    <dbReference type="NCBI Taxonomy" id="10195"/>
    <lineage>
        <taxon>Eukaryota</taxon>
        <taxon>Metazoa</taxon>
        <taxon>Spiralia</taxon>
        <taxon>Gnathifera</taxon>
        <taxon>Rotifera</taxon>
        <taxon>Eurotatoria</taxon>
        <taxon>Monogononta</taxon>
        <taxon>Pseudotrocha</taxon>
        <taxon>Ploima</taxon>
        <taxon>Brachionidae</taxon>
        <taxon>Brachionus</taxon>
    </lineage>
</organism>
<accession>A0A3M7P6Y3</accession>